<dbReference type="EMBL" id="CP000468">
    <property type="protein sequence ID" value="ABJ01346.1"/>
    <property type="molecule type" value="Genomic_DNA"/>
</dbReference>
<reference evidence="1 2" key="1">
    <citation type="journal article" date="2007" name="J. Bacteriol.">
        <title>The genome sequence of avian pathogenic Escherichia coli strain O1:K1:H7 shares strong similarities with human extraintestinal pathogenic E. coli genomes.</title>
        <authorList>
            <person name="Johnson T.J."/>
            <person name="Kariyawasam S."/>
            <person name="Wannemuehler Y."/>
            <person name="Mangiamele P."/>
            <person name="Johnson S.J."/>
            <person name="Doetkott C."/>
            <person name="Skyberg J.A."/>
            <person name="Lynne A.M."/>
            <person name="Johnson J.R."/>
            <person name="Nolan L.K."/>
        </authorList>
    </citation>
    <scope>NUCLEOTIDE SEQUENCE [LARGE SCALE GENOMIC DNA]</scope>
    <source>
        <strain evidence="1">APEC O1</strain>
    </source>
</reference>
<keyword evidence="2" id="KW-1185">Reference proteome</keyword>
<accession>A0A0H2Z023</accession>
<evidence type="ECO:0000313" key="2">
    <source>
        <dbReference type="Proteomes" id="UP000008216"/>
    </source>
</evidence>
<dbReference type="HOGENOM" id="CLU_172545_0_0_6"/>
<evidence type="ECO:0000313" key="1">
    <source>
        <dbReference type="EMBL" id="ABJ01346.1"/>
    </source>
</evidence>
<protein>
    <submittedName>
        <fullName evidence="1">Regulatory protein</fullName>
    </submittedName>
</protein>
<sequence length="108" mass="11724">MIFALECTVSSVIACTQSSHCEGDMNQKTLEDVIKTVRVAVVADVCGVSQRAIYKWMDNGKLPRTEYTGETNYAEKIALASNGLFSADAILTIGRNKTTTKKLMGVDS</sequence>
<dbReference type="AlphaFoldDB" id="A0A0H2Z023"/>
<dbReference type="KEGG" id="ecv:APECO1_1042"/>
<dbReference type="Proteomes" id="UP000008216">
    <property type="component" value="Chromosome"/>
</dbReference>
<proteinExistence type="predicted"/>
<name>A0A0H2Z023_ECOK1</name>
<organism evidence="1 2">
    <name type="scientific">Escherichia coli O1:K1 / APEC</name>
    <dbReference type="NCBI Taxonomy" id="405955"/>
    <lineage>
        <taxon>Bacteria</taxon>
        <taxon>Pseudomonadati</taxon>
        <taxon>Pseudomonadota</taxon>
        <taxon>Gammaproteobacteria</taxon>
        <taxon>Enterobacterales</taxon>
        <taxon>Enterobacteriaceae</taxon>
        <taxon>Escherichia</taxon>
    </lineage>
</organism>
<gene>
    <name evidence="1" type="ORF">APECO1_1042</name>
</gene>